<evidence type="ECO:0000256" key="3">
    <source>
        <dbReference type="ARBA" id="ARBA00013078"/>
    </source>
</evidence>
<evidence type="ECO:0000256" key="7">
    <source>
        <dbReference type="PIRSR" id="PIRSR000915-2"/>
    </source>
</evidence>
<evidence type="ECO:0000313" key="10">
    <source>
        <dbReference type="Proteomes" id="UP000823388"/>
    </source>
</evidence>
<evidence type="ECO:0000256" key="2">
    <source>
        <dbReference type="ARBA" id="ARBA00006171"/>
    </source>
</evidence>
<evidence type="ECO:0000256" key="6">
    <source>
        <dbReference type="PIRSR" id="PIRSR000915-1"/>
    </source>
</evidence>
<dbReference type="InterPro" id="IPR023214">
    <property type="entry name" value="HAD_sf"/>
</dbReference>
<dbReference type="EC" id="3.1.3.18" evidence="3 5"/>
<dbReference type="PIRSF" id="PIRSF000915">
    <property type="entry name" value="PGP-type_phosphatase"/>
    <property type="match status" value="1"/>
</dbReference>
<sequence>MANGLPDPPCGLLTADAARSLVDSVDAFLFDCDGVIWKGDKLIEGVGETMELLRKMGKKIVFVTNNSRKSRRQYSKKFRSLGLEVTEIYVVGEDGILEELKLAGFECFGGSEDGKKNIILEADFYFEHDKSVGAVVVGLDQHFNYYKIQYARTCISENPGCLFIATNRDPTGHMTSAQEWPGAGTMVAAVSCSVQKEPIVVGKPSSFLMDFLLKSFNLETSRMCMVGDRLDTDILFGQNTGCKTLLVLSGCTTLPELQDASNSIHPDAYTNSVYDLVGLLQK</sequence>
<keyword evidence="8" id="KW-0460">Magnesium</keyword>
<comment type="cofactor">
    <cofactor evidence="8">
        <name>Mg(2+)</name>
        <dbReference type="ChEBI" id="CHEBI:18420"/>
    </cofactor>
    <text evidence="8">Divalent metal ions. Mg(2+) is the most effective.</text>
</comment>
<dbReference type="PANTHER" id="PTHR19288:SF75">
    <property type="entry name" value="PHOSPHOGLYCOLATE PHOSPHATASE 2"/>
    <property type="match status" value="1"/>
</dbReference>
<organism evidence="9 10">
    <name type="scientific">Panicum virgatum</name>
    <name type="common">Blackwell switchgrass</name>
    <dbReference type="NCBI Taxonomy" id="38727"/>
    <lineage>
        <taxon>Eukaryota</taxon>
        <taxon>Viridiplantae</taxon>
        <taxon>Streptophyta</taxon>
        <taxon>Embryophyta</taxon>
        <taxon>Tracheophyta</taxon>
        <taxon>Spermatophyta</taxon>
        <taxon>Magnoliopsida</taxon>
        <taxon>Liliopsida</taxon>
        <taxon>Poales</taxon>
        <taxon>Poaceae</taxon>
        <taxon>PACMAD clade</taxon>
        <taxon>Panicoideae</taxon>
        <taxon>Panicodae</taxon>
        <taxon>Paniceae</taxon>
        <taxon>Panicinae</taxon>
        <taxon>Panicum</taxon>
        <taxon>Panicum sect. Hiantes</taxon>
    </lineage>
</organism>
<dbReference type="InterPro" id="IPR006349">
    <property type="entry name" value="PGP_euk"/>
</dbReference>
<dbReference type="NCBIfam" id="TIGR01452">
    <property type="entry name" value="PGP_euk"/>
    <property type="match status" value="1"/>
</dbReference>
<dbReference type="Gene3D" id="3.40.50.1000">
    <property type="entry name" value="HAD superfamily/HAD-like"/>
    <property type="match status" value="2"/>
</dbReference>
<dbReference type="PANTHER" id="PTHR19288">
    <property type="entry name" value="4-NITROPHENYLPHOSPHATASE-RELATED"/>
    <property type="match status" value="1"/>
</dbReference>
<feature type="binding site" evidence="8">
    <location>
        <position position="228"/>
    </location>
    <ligand>
        <name>Mg(2+)</name>
        <dbReference type="ChEBI" id="CHEBI:18420"/>
    </ligand>
</feature>
<dbReference type="Proteomes" id="UP000823388">
    <property type="component" value="Chromosome 2N"/>
</dbReference>
<keyword evidence="10" id="KW-1185">Reference proteome</keyword>
<reference evidence="9 10" key="1">
    <citation type="submission" date="2020-05" db="EMBL/GenBank/DDBJ databases">
        <title>WGS assembly of Panicum virgatum.</title>
        <authorList>
            <person name="Lovell J.T."/>
            <person name="Jenkins J."/>
            <person name="Shu S."/>
            <person name="Juenger T.E."/>
            <person name="Schmutz J."/>
        </authorList>
    </citation>
    <scope>NUCLEOTIDE SEQUENCE [LARGE SCALE GENOMIC DNA]</scope>
    <source>
        <strain evidence="10">cv. AP13</strain>
    </source>
</reference>
<feature type="active site" description="Proton donor" evidence="6">
    <location>
        <position position="33"/>
    </location>
</feature>
<evidence type="ECO:0000256" key="4">
    <source>
        <dbReference type="ARBA" id="ARBA00022801"/>
    </source>
</evidence>
<feature type="active site" description="Nucleophile" evidence="6">
    <location>
        <position position="31"/>
    </location>
</feature>
<accession>A0A8T0VGG4</accession>
<dbReference type="Pfam" id="PF13344">
    <property type="entry name" value="Hydrolase_6"/>
    <property type="match status" value="1"/>
</dbReference>
<comment type="similarity">
    <text evidence="2">Belongs to the HAD-like hydrolase superfamily. CbbY/CbbZ/Gph/YieH family.</text>
</comment>
<dbReference type="AlphaFoldDB" id="A0A8T0VGG4"/>
<proteinExistence type="inferred from homology"/>
<keyword evidence="4 5" id="KW-0378">Hydrolase</keyword>
<evidence type="ECO:0000256" key="5">
    <source>
        <dbReference type="PIRNR" id="PIRNR000915"/>
    </source>
</evidence>
<dbReference type="GO" id="GO:0008967">
    <property type="term" value="F:phosphoglycolate phosphatase activity"/>
    <property type="evidence" value="ECO:0007669"/>
    <property type="project" value="UniProtKB-EC"/>
</dbReference>
<feature type="binding site" evidence="7">
    <location>
        <position position="203"/>
    </location>
    <ligand>
        <name>substrate</name>
    </ligand>
</feature>
<dbReference type="Pfam" id="PF13242">
    <property type="entry name" value="Hydrolase_like"/>
    <property type="match status" value="1"/>
</dbReference>
<dbReference type="InterPro" id="IPR036412">
    <property type="entry name" value="HAD-like_sf"/>
</dbReference>
<comment type="catalytic activity">
    <reaction evidence="1 5">
        <text>2-phosphoglycolate + H2O = glycolate + phosphate</text>
        <dbReference type="Rhea" id="RHEA:14369"/>
        <dbReference type="ChEBI" id="CHEBI:15377"/>
        <dbReference type="ChEBI" id="CHEBI:29805"/>
        <dbReference type="ChEBI" id="CHEBI:43474"/>
        <dbReference type="ChEBI" id="CHEBI:58033"/>
        <dbReference type="EC" id="3.1.3.18"/>
    </reaction>
</comment>
<dbReference type="SUPFAM" id="SSF56784">
    <property type="entry name" value="HAD-like"/>
    <property type="match status" value="1"/>
</dbReference>
<dbReference type="GO" id="GO:0005737">
    <property type="term" value="C:cytoplasm"/>
    <property type="evidence" value="ECO:0007669"/>
    <property type="project" value="TreeGrafter"/>
</dbReference>
<keyword evidence="8" id="KW-0479">Metal-binding</keyword>
<dbReference type="FunFam" id="3.40.50.1000:FF:000039">
    <property type="entry name" value="Phosphoglycolate phosphatase"/>
    <property type="match status" value="1"/>
</dbReference>
<name>A0A8T0VGG4_PANVG</name>
<evidence type="ECO:0000313" key="9">
    <source>
        <dbReference type="EMBL" id="KAG2633868.1"/>
    </source>
</evidence>
<dbReference type="GO" id="GO:0046872">
    <property type="term" value="F:metal ion binding"/>
    <property type="evidence" value="ECO:0007669"/>
    <property type="project" value="UniProtKB-KW"/>
</dbReference>
<evidence type="ECO:0000256" key="1">
    <source>
        <dbReference type="ARBA" id="ARBA00000830"/>
    </source>
</evidence>
<protein>
    <recommendedName>
        <fullName evidence="3 5">Phosphoglycolate phosphatase</fullName>
        <ecNumber evidence="3 5">3.1.3.18</ecNumber>
    </recommendedName>
</protein>
<evidence type="ECO:0000256" key="8">
    <source>
        <dbReference type="PIRSR" id="PIRSR000915-3"/>
    </source>
</evidence>
<feature type="binding site" evidence="8">
    <location>
        <position position="31"/>
    </location>
    <ligand>
        <name>Mg(2+)</name>
        <dbReference type="ChEBI" id="CHEBI:18420"/>
    </ligand>
</feature>
<feature type="binding site" evidence="8">
    <location>
        <position position="33"/>
    </location>
    <ligand>
        <name>Mg(2+)</name>
        <dbReference type="ChEBI" id="CHEBI:18420"/>
    </ligand>
</feature>
<dbReference type="NCBIfam" id="TIGR01460">
    <property type="entry name" value="HAD-SF-IIA"/>
    <property type="match status" value="1"/>
</dbReference>
<dbReference type="InterPro" id="IPR006357">
    <property type="entry name" value="HAD-SF_hydro_IIA"/>
</dbReference>
<gene>
    <name evidence="9" type="ORF">PVAP13_2NG230400</name>
</gene>
<dbReference type="EMBL" id="CM029040">
    <property type="protein sequence ID" value="KAG2633868.1"/>
    <property type="molecule type" value="Genomic_DNA"/>
</dbReference>
<comment type="caution">
    <text evidence="9">The sequence shown here is derived from an EMBL/GenBank/DDBJ whole genome shotgun (WGS) entry which is preliminary data.</text>
</comment>